<reference evidence="1 2" key="1">
    <citation type="journal article" date="2021" name="Appl. Environ. Microbiol.">
        <title>Genetic linkage and physical mapping for an oyster mushroom Pleurotus cornucopiae and QTL analysis for the trait cap color.</title>
        <authorList>
            <person name="Zhang Y."/>
            <person name="Gao W."/>
            <person name="Sonnenberg A."/>
            <person name="Chen Q."/>
            <person name="Zhang J."/>
            <person name="Huang C."/>
        </authorList>
    </citation>
    <scope>NUCLEOTIDE SEQUENCE [LARGE SCALE GENOMIC DNA]</scope>
    <source>
        <strain evidence="1">CCMSSC00406</strain>
    </source>
</reference>
<keyword evidence="2" id="KW-1185">Reference proteome</keyword>
<comment type="caution">
    <text evidence="1">The sequence shown here is derived from an EMBL/GenBank/DDBJ whole genome shotgun (WGS) entry which is preliminary data.</text>
</comment>
<sequence length="468" mass="50979">MARGAGSLRDLADEIKDTGGVQAEPFPIPEYSPEAISDAFSAIRNKFPSPSADVNGRPHRVAIFNAAQGVFKPFWDVTPQDVRETLEVNVTTAFTFARESILDFKKNDIANRKRGTIIFTGATAALRGNVMTSVFAAGKHGQRALSQSLAKEFGKDNIHVAHTIIDGQILTDRTRSYNDGASNWETNADARLSPESIASMFFVPCTSNVFSNHSDCDSASQPSDPPILEGRLFSPQPITPAGCLFRRLLTLRHTPSPAFVDDLEAQISSEESSLEFTPIESLTSLDYRDSVSRLDPDALNGLDVDSSQLQLSGRINVSPAPSDSGVILSDDSDQLPSASSEGSETHYYDFSDEHRESDISTPNSNNSDVGDDISCPGPGEPMAAPTPISTYVPPRNRRILQDFTKFENEEAGDITRARSLSPPPLHHRGVEKSDLLNEWDGELCFAHNASPCSMCRDSVIDLPTKFPF</sequence>
<accession>A0ACB7J663</accession>
<gene>
    <name evidence="1" type="ORF">CCMSSC00406_0006250</name>
</gene>
<protein>
    <submittedName>
        <fullName evidence="1">Uncharacterized protein</fullName>
    </submittedName>
</protein>
<proteinExistence type="predicted"/>
<evidence type="ECO:0000313" key="1">
    <source>
        <dbReference type="EMBL" id="KAG9225363.1"/>
    </source>
</evidence>
<dbReference type="Proteomes" id="UP000824881">
    <property type="component" value="Unassembled WGS sequence"/>
</dbReference>
<organism evidence="1 2">
    <name type="scientific">Pleurotus cornucopiae</name>
    <name type="common">Cornucopia mushroom</name>
    <dbReference type="NCBI Taxonomy" id="5321"/>
    <lineage>
        <taxon>Eukaryota</taxon>
        <taxon>Fungi</taxon>
        <taxon>Dikarya</taxon>
        <taxon>Basidiomycota</taxon>
        <taxon>Agaricomycotina</taxon>
        <taxon>Agaricomycetes</taxon>
        <taxon>Agaricomycetidae</taxon>
        <taxon>Agaricales</taxon>
        <taxon>Pleurotineae</taxon>
        <taxon>Pleurotaceae</taxon>
        <taxon>Pleurotus</taxon>
    </lineage>
</organism>
<evidence type="ECO:0000313" key="2">
    <source>
        <dbReference type="Proteomes" id="UP000824881"/>
    </source>
</evidence>
<name>A0ACB7J663_PLECO</name>
<dbReference type="EMBL" id="WQMT02000002">
    <property type="protein sequence ID" value="KAG9225363.1"/>
    <property type="molecule type" value="Genomic_DNA"/>
</dbReference>